<name>A0A0F9N9J2_9ZZZZ</name>
<proteinExistence type="predicted"/>
<protein>
    <recommendedName>
        <fullName evidence="2">Transporter</fullName>
    </recommendedName>
</protein>
<organism evidence="1">
    <name type="scientific">marine sediment metagenome</name>
    <dbReference type="NCBI Taxonomy" id="412755"/>
    <lineage>
        <taxon>unclassified sequences</taxon>
        <taxon>metagenomes</taxon>
        <taxon>ecological metagenomes</taxon>
    </lineage>
</organism>
<evidence type="ECO:0000313" key="1">
    <source>
        <dbReference type="EMBL" id="KKN14644.1"/>
    </source>
</evidence>
<sequence>MKSFITAIGLMVTLALCAQERKFDTNKKWTSERPDGHAPISVMGDHVHGKGELMLSYRYMYMNMSDLKSGSDGANFQDALANYMVTPTTMPMNMHMLGGMYAPSNKITLMAMVNLISMEMEHITRMGGTFTTTASGFGDTQISALYKIMDKNRHVVHARLGLSIPTGSISEQDVTPASAPNAIELPYPMQIGTGTFDPNLAATYLFQGSVFSYGGQLSSVFRLGKNDREYALGTRFAIDNWFGYKLTDWFSLAASLGHVWSSDIKGIDPNLNPMMVITADTENSGGNILKVGLGFNLYVPDGPLKDIRFGFEFGHPLYQDLNGIQLKNNETLTLGLQYSL</sequence>
<evidence type="ECO:0008006" key="2">
    <source>
        <dbReference type="Google" id="ProtNLM"/>
    </source>
</evidence>
<dbReference type="Pfam" id="PF13557">
    <property type="entry name" value="Phenol_MetA_deg"/>
    <property type="match status" value="1"/>
</dbReference>
<reference evidence="1" key="1">
    <citation type="journal article" date="2015" name="Nature">
        <title>Complex archaea that bridge the gap between prokaryotes and eukaryotes.</title>
        <authorList>
            <person name="Spang A."/>
            <person name="Saw J.H."/>
            <person name="Jorgensen S.L."/>
            <person name="Zaremba-Niedzwiedzka K."/>
            <person name="Martijn J."/>
            <person name="Lind A.E."/>
            <person name="van Eijk R."/>
            <person name="Schleper C."/>
            <person name="Guy L."/>
            <person name="Ettema T.J."/>
        </authorList>
    </citation>
    <scope>NUCLEOTIDE SEQUENCE</scope>
</reference>
<dbReference type="AlphaFoldDB" id="A0A0F9N9J2"/>
<dbReference type="InterPro" id="IPR025737">
    <property type="entry name" value="FApF"/>
</dbReference>
<accession>A0A0F9N9J2</accession>
<comment type="caution">
    <text evidence="1">The sequence shown here is derived from an EMBL/GenBank/DDBJ whole genome shotgun (WGS) entry which is preliminary data.</text>
</comment>
<gene>
    <name evidence="1" type="ORF">LCGC14_0993980</name>
</gene>
<dbReference type="EMBL" id="LAZR01003796">
    <property type="protein sequence ID" value="KKN14644.1"/>
    <property type="molecule type" value="Genomic_DNA"/>
</dbReference>